<reference evidence="1 2" key="1">
    <citation type="submission" date="2020-04" db="EMBL/GenBank/DDBJ databases">
        <authorList>
            <person name="Yoon J."/>
        </authorList>
    </citation>
    <scope>NUCLEOTIDE SEQUENCE [LARGE SCALE GENOMIC DNA]</scope>
    <source>
        <strain evidence="1 2">KMU-115</strain>
    </source>
</reference>
<keyword evidence="1" id="KW-0830">Ubiquinone</keyword>
<keyword evidence="2" id="KW-1185">Reference proteome</keyword>
<dbReference type="AlphaFoldDB" id="A0A7X6JX28"/>
<proteinExistence type="predicted"/>
<dbReference type="RefSeq" id="WP_168622718.1">
    <property type="nucleotide sequence ID" value="NZ_JAAZQQ010000002.1"/>
</dbReference>
<dbReference type="Proteomes" id="UP000526408">
    <property type="component" value="Unassembled WGS sequence"/>
</dbReference>
<evidence type="ECO:0000313" key="2">
    <source>
        <dbReference type="Proteomes" id="UP000526408"/>
    </source>
</evidence>
<sequence length="190" mass="19766">MTIAEDLWLRGQAAQRNLLHIASYNSAFAGTAALQGLHMGLTAPQAFWAAIARAAAKPSPRARARAAAEVVPLVAEPAPVAVAPAPAPEPVAADPAPATVIPLVPAAEPVAATPSPLLLDEPRDGKPDDLTVLAGVGRKLATALNEFGIYHFDQIAALDEEGIAWLDAQQKGFRMICARYDLVGQAKALS</sequence>
<organism evidence="1 2">
    <name type="scientific">Roseicyclus persicicus</name>
    <dbReference type="NCBI Taxonomy" id="2650661"/>
    <lineage>
        <taxon>Bacteria</taxon>
        <taxon>Pseudomonadati</taxon>
        <taxon>Pseudomonadota</taxon>
        <taxon>Alphaproteobacteria</taxon>
        <taxon>Rhodobacterales</taxon>
        <taxon>Roseobacteraceae</taxon>
        <taxon>Roseicyclus</taxon>
    </lineage>
</organism>
<accession>A0A7X6JX28</accession>
<dbReference type="EMBL" id="JAAZQQ010000002">
    <property type="protein sequence ID" value="NKX44340.1"/>
    <property type="molecule type" value="Genomic_DNA"/>
</dbReference>
<evidence type="ECO:0000313" key="1">
    <source>
        <dbReference type="EMBL" id="NKX44340.1"/>
    </source>
</evidence>
<name>A0A7X6JX28_9RHOB</name>
<comment type="caution">
    <text evidence="1">The sequence shown here is derived from an EMBL/GenBank/DDBJ whole genome shotgun (WGS) entry which is preliminary data.</text>
</comment>
<gene>
    <name evidence="1" type="ORF">HCU73_07020</name>
</gene>
<protein>
    <submittedName>
        <fullName evidence="1">NADH:ubiquinone oxidoreductase</fullName>
    </submittedName>
</protein>